<evidence type="ECO:0000256" key="1">
    <source>
        <dbReference type="SAM" id="Phobius"/>
    </source>
</evidence>
<sequence length="251" mass="26459">MARALTAGPPPGPYGPKLADLGSNSWLTRENWSLQMDAPAMLRRRDHMLVLAFVLPAPTTTAGALMAGPPPGPDGSNVTDLTSISGPTRENEPLQLMVDVLGVAIGCLLVLESGVGRYQMLQGGRMFEYQLLGQPLVTSDSDVCIIFSGRNQLEQQHFLRRQHFGLALGDSAVGLCAYSAVVGGISCCCELCFEFLGSLLRSKPSAIVLFLMHGICILSVAVYCCFIVALRFPGFAAGRGFDPAGGAPGGG</sequence>
<dbReference type="AlphaFoldDB" id="A0A2Z7C3K7"/>
<feature type="transmembrane region" description="Helical" evidence="1">
    <location>
        <begin position="94"/>
        <end position="111"/>
    </location>
</feature>
<keyword evidence="1" id="KW-1133">Transmembrane helix</keyword>
<feature type="transmembrane region" description="Helical" evidence="1">
    <location>
        <begin position="164"/>
        <end position="186"/>
    </location>
</feature>
<evidence type="ECO:0000313" key="2">
    <source>
        <dbReference type="EMBL" id="KZV41432.1"/>
    </source>
</evidence>
<keyword evidence="3" id="KW-1185">Reference proteome</keyword>
<feature type="transmembrane region" description="Helical" evidence="1">
    <location>
        <begin position="206"/>
        <end position="230"/>
    </location>
</feature>
<proteinExistence type="predicted"/>
<keyword evidence="1" id="KW-0812">Transmembrane</keyword>
<accession>A0A2Z7C3K7</accession>
<protein>
    <submittedName>
        <fullName evidence="2">Uncharacterized protein</fullName>
    </submittedName>
</protein>
<evidence type="ECO:0000313" key="3">
    <source>
        <dbReference type="Proteomes" id="UP000250235"/>
    </source>
</evidence>
<name>A0A2Z7C3K7_9LAMI</name>
<keyword evidence="1" id="KW-0472">Membrane</keyword>
<dbReference type="EMBL" id="KQ999463">
    <property type="protein sequence ID" value="KZV41432.1"/>
    <property type="molecule type" value="Genomic_DNA"/>
</dbReference>
<gene>
    <name evidence="2" type="ORF">F511_19676</name>
</gene>
<reference evidence="2 3" key="1">
    <citation type="journal article" date="2015" name="Proc. Natl. Acad. Sci. U.S.A.">
        <title>The resurrection genome of Boea hygrometrica: A blueprint for survival of dehydration.</title>
        <authorList>
            <person name="Xiao L."/>
            <person name="Yang G."/>
            <person name="Zhang L."/>
            <person name="Yang X."/>
            <person name="Zhao S."/>
            <person name="Ji Z."/>
            <person name="Zhou Q."/>
            <person name="Hu M."/>
            <person name="Wang Y."/>
            <person name="Chen M."/>
            <person name="Xu Y."/>
            <person name="Jin H."/>
            <person name="Xiao X."/>
            <person name="Hu G."/>
            <person name="Bao F."/>
            <person name="Hu Y."/>
            <person name="Wan P."/>
            <person name="Li L."/>
            <person name="Deng X."/>
            <person name="Kuang T."/>
            <person name="Xiang C."/>
            <person name="Zhu J.K."/>
            <person name="Oliver M.J."/>
            <person name="He Y."/>
        </authorList>
    </citation>
    <scope>NUCLEOTIDE SEQUENCE [LARGE SCALE GENOMIC DNA]</scope>
    <source>
        <strain evidence="3">cv. XS01</strain>
    </source>
</reference>
<dbReference type="Proteomes" id="UP000250235">
    <property type="component" value="Unassembled WGS sequence"/>
</dbReference>
<organism evidence="2 3">
    <name type="scientific">Dorcoceras hygrometricum</name>
    <dbReference type="NCBI Taxonomy" id="472368"/>
    <lineage>
        <taxon>Eukaryota</taxon>
        <taxon>Viridiplantae</taxon>
        <taxon>Streptophyta</taxon>
        <taxon>Embryophyta</taxon>
        <taxon>Tracheophyta</taxon>
        <taxon>Spermatophyta</taxon>
        <taxon>Magnoliopsida</taxon>
        <taxon>eudicotyledons</taxon>
        <taxon>Gunneridae</taxon>
        <taxon>Pentapetalae</taxon>
        <taxon>asterids</taxon>
        <taxon>lamiids</taxon>
        <taxon>Lamiales</taxon>
        <taxon>Gesneriaceae</taxon>
        <taxon>Didymocarpoideae</taxon>
        <taxon>Trichosporeae</taxon>
        <taxon>Loxocarpinae</taxon>
        <taxon>Dorcoceras</taxon>
    </lineage>
</organism>
<feature type="transmembrane region" description="Helical" evidence="1">
    <location>
        <begin position="48"/>
        <end position="67"/>
    </location>
</feature>